<evidence type="ECO:0000313" key="2">
    <source>
        <dbReference type="EMBL" id="ONK74983.1"/>
    </source>
</evidence>
<sequence length="145" mass="15245">MPLAVAAPSAASADWISKSTDRRSTSPRLRGGRARGRPGRRRRALADGLVEASARGLDRIAPSLLFLIVFFFLDLIVVGSPSGKLVQIEHAPSVPLDSKDHRGGFIGACGGSCCDGSSPSMVEALALHQGACFAKHIYGRLYSGV</sequence>
<dbReference type="Proteomes" id="UP000243459">
    <property type="component" value="Chromosome 3"/>
</dbReference>
<reference evidence="3" key="1">
    <citation type="journal article" date="2017" name="Nat. Commun.">
        <title>The asparagus genome sheds light on the origin and evolution of a young Y chromosome.</title>
        <authorList>
            <person name="Harkess A."/>
            <person name="Zhou J."/>
            <person name="Xu C."/>
            <person name="Bowers J.E."/>
            <person name="Van der Hulst R."/>
            <person name="Ayyampalayam S."/>
            <person name="Mercati F."/>
            <person name="Riccardi P."/>
            <person name="McKain M.R."/>
            <person name="Kakrana A."/>
            <person name="Tang H."/>
            <person name="Ray J."/>
            <person name="Groenendijk J."/>
            <person name="Arikit S."/>
            <person name="Mathioni S.M."/>
            <person name="Nakano M."/>
            <person name="Shan H."/>
            <person name="Telgmann-Rauber A."/>
            <person name="Kanno A."/>
            <person name="Yue Z."/>
            <person name="Chen H."/>
            <person name="Li W."/>
            <person name="Chen Y."/>
            <person name="Xu X."/>
            <person name="Zhang Y."/>
            <person name="Luo S."/>
            <person name="Chen H."/>
            <person name="Gao J."/>
            <person name="Mao Z."/>
            <person name="Pires J.C."/>
            <person name="Luo M."/>
            <person name="Kudrna D."/>
            <person name="Wing R.A."/>
            <person name="Meyers B.C."/>
            <person name="Yi K."/>
            <person name="Kong H."/>
            <person name="Lavrijsen P."/>
            <person name="Sunseri F."/>
            <person name="Falavigna A."/>
            <person name="Ye Y."/>
            <person name="Leebens-Mack J.H."/>
            <person name="Chen G."/>
        </authorList>
    </citation>
    <scope>NUCLEOTIDE SEQUENCE [LARGE SCALE GENOMIC DNA]</scope>
    <source>
        <strain evidence="3">cv. DH0086</strain>
    </source>
</reference>
<organism evidence="2 3">
    <name type="scientific">Asparagus officinalis</name>
    <name type="common">Garden asparagus</name>
    <dbReference type="NCBI Taxonomy" id="4686"/>
    <lineage>
        <taxon>Eukaryota</taxon>
        <taxon>Viridiplantae</taxon>
        <taxon>Streptophyta</taxon>
        <taxon>Embryophyta</taxon>
        <taxon>Tracheophyta</taxon>
        <taxon>Spermatophyta</taxon>
        <taxon>Magnoliopsida</taxon>
        <taxon>Liliopsida</taxon>
        <taxon>Asparagales</taxon>
        <taxon>Asparagaceae</taxon>
        <taxon>Asparagoideae</taxon>
        <taxon>Asparagus</taxon>
    </lineage>
</organism>
<dbReference type="AlphaFoldDB" id="A0A5P1FB57"/>
<gene>
    <name evidence="2" type="ORF">A4U43_C03F12100</name>
</gene>
<evidence type="ECO:0000256" key="1">
    <source>
        <dbReference type="SAM" id="MobiDB-lite"/>
    </source>
</evidence>
<protein>
    <submittedName>
        <fullName evidence="2">Uncharacterized protein</fullName>
    </submittedName>
</protein>
<feature type="region of interest" description="Disordered" evidence="1">
    <location>
        <begin position="16"/>
        <end position="41"/>
    </location>
</feature>
<feature type="compositionally biased region" description="Basic residues" evidence="1">
    <location>
        <begin position="30"/>
        <end position="41"/>
    </location>
</feature>
<keyword evidence="3" id="KW-1185">Reference proteome</keyword>
<accession>A0A5P1FB57</accession>
<proteinExistence type="predicted"/>
<dbReference type="Gramene" id="ONK74983">
    <property type="protein sequence ID" value="ONK74983"/>
    <property type="gene ID" value="A4U43_C03F12100"/>
</dbReference>
<evidence type="ECO:0000313" key="3">
    <source>
        <dbReference type="Proteomes" id="UP000243459"/>
    </source>
</evidence>
<name>A0A5P1FB57_ASPOF</name>
<dbReference type="EMBL" id="CM007383">
    <property type="protein sequence ID" value="ONK74983.1"/>
    <property type="molecule type" value="Genomic_DNA"/>
</dbReference>